<feature type="chain" id="PRO_5039257626" description="CHRD domain-containing protein" evidence="1">
    <location>
        <begin position="26"/>
        <end position="443"/>
    </location>
</feature>
<name>A0A7X0EYJ1_9ACTN</name>
<keyword evidence="1" id="KW-0732">Signal</keyword>
<evidence type="ECO:0000256" key="1">
    <source>
        <dbReference type="SAM" id="SignalP"/>
    </source>
</evidence>
<gene>
    <name evidence="3" type="ORF">FHU36_005747</name>
</gene>
<organism evidence="3 4">
    <name type="scientific">Nonomuraea muscovyensis</name>
    <dbReference type="NCBI Taxonomy" id="1124761"/>
    <lineage>
        <taxon>Bacteria</taxon>
        <taxon>Bacillati</taxon>
        <taxon>Actinomycetota</taxon>
        <taxon>Actinomycetes</taxon>
        <taxon>Streptosporangiales</taxon>
        <taxon>Streptosporangiaceae</taxon>
        <taxon>Nonomuraea</taxon>
    </lineage>
</organism>
<keyword evidence="4" id="KW-1185">Reference proteome</keyword>
<evidence type="ECO:0000259" key="2">
    <source>
        <dbReference type="SMART" id="SM00754"/>
    </source>
</evidence>
<evidence type="ECO:0000313" key="3">
    <source>
        <dbReference type="EMBL" id="MBB6349202.1"/>
    </source>
</evidence>
<dbReference type="Pfam" id="PF11937">
    <property type="entry name" value="DUF3455"/>
    <property type="match status" value="1"/>
</dbReference>
<dbReference type="InterPro" id="IPR021851">
    <property type="entry name" value="DUF3455"/>
</dbReference>
<dbReference type="EMBL" id="JACHJB010000002">
    <property type="protein sequence ID" value="MBB6349202.1"/>
    <property type="molecule type" value="Genomic_DNA"/>
</dbReference>
<dbReference type="AlphaFoldDB" id="A0A7X0EYJ1"/>
<feature type="domain" description="CHRD" evidence="2">
    <location>
        <begin position="46"/>
        <end position="164"/>
    </location>
</feature>
<sequence>MPLSRPALTGAALATGLLACALAPAAVTASPTGTTAAGTRETPRAVYLAAGLRGANEVGAKGDADGRSTVVLKISGNRVTFAIRWNRIDLPSAGHVHLGARGTNGAVKIPFFTAAPPRTTLGVLGTVEADAALLGSLVRDPSGFYANLHNAKHPQGAVRGQFHRLARPVDLRGVLHGSNQATLGAHADGAQEVRGDDGMKRGDPDGGGAWWLRPHGSAIGYTALWEGLAPVTGGHIHKGGPGRNGPVVADLLGAPAKGLPANLIGLAGEARVPAAVVRRIAANPGGYYTNLHTTEFGGGAVRSRLAGGRLDHPRALTADVLRGRQVYACARQRGGGHAFTRPHGAAAELRRGISLTLAPGGSPRWAASDGSAVRGRPVARTADGRGRLPVLLLAAAPSGRGGLLSHTTQILRVNAEGGLPPAGSCRPGTKALVPFGADYLFLG</sequence>
<accession>A0A7X0EYJ1</accession>
<dbReference type="PROSITE" id="PS51257">
    <property type="entry name" value="PROKAR_LIPOPROTEIN"/>
    <property type="match status" value="1"/>
</dbReference>
<dbReference type="SMART" id="SM00754">
    <property type="entry name" value="CHRD"/>
    <property type="match status" value="2"/>
</dbReference>
<evidence type="ECO:0000313" key="4">
    <source>
        <dbReference type="Proteomes" id="UP000583800"/>
    </source>
</evidence>
<feature type="domain" description="CHRD" evidence="2">
    <location>
        <begin position="181"/>
        <end position="307"/>
    </location>
</feature>
<dbReference type="RefSeq" id="WP_185086814.1">
    <property type="nucleotide sequence ID" value="NZ_JACHJB010000002.1"/>
</dbReference>
<comment type="caution">
    <text evidence="3">The sequence shown here is derived from an EMBL/GenBank/DDBJ whole genome shotgun (WGS) entry which is preliminary data.</text>
</comment>
<dbReference type="InterPro" id="IPR010895">
    <property type="entry name" value="CHRD"/>
</dbReference>
<dbReference type="Proteomes" id="UP000583800">
    <property type="component" value="Unassembled WGS sequence"/>
</dbReference>
<feature type="signal peptide" evidence="1">
    <location>
        <begin position="1"/>
        <end position="25"/>
    </location>
</feature>
<reference evidence="3 4" key="1">
    <citation type="submission" date="2020-08" db="EMBL/GenBank/DDBJ databases">
        <title>Sequencing the genomes of 1000 actinobacteria strains.</title>
        <authorList>
            <person name="Klenk H.-P."/>
        </authorList>
    </citation>
    <scope>NUCLEOTIDE SEQUENCE [LARGE SCALE GENOMIC DNA]</scope>
    <source>
        <strain evidence="3 4">DSM 45913</strain>
    </source>
</reference>
<proteinExistence type="predicted"/>
<dbReference type="Pfam" id="PF07452">
    <property type="entry name" value="CHRD"/>
    <property type="match status" value="2"/>
</dbReference>
<protein>
    <recommendedName>
        <fullName evidence="2">CHRD domain-containing protein</fullName>
    </recommendedName>
</protein>